<accession>A0AAW2X729</accession>
<evidence type="ECO:0000313" key="1">
    <source>
        <dbReference type="EMBL" id="KAL0448741.1"/>
    </source>
</evidence>
<evidence type="ECO:0008006" key="2">
    <source>
        <dbReference type="Google" id="ProtNLM"/>
    </source>
</evidence>
<sequence length="103" mass="11689">MALTLVVIARRLRPYSLSYPIGVKTNLPLKQTIGKPDTFRRPVKWAVELSGYDISYLPRTTIKVQALTDFISKMMGISLEDTSKIEKWILHVDSVRIGNLEAN</sequence>
<protein>
    <recommendedName>
        <fullName evidence="2">Reverse transcriptase</fullName>
    </recommendedName>
</protein>
<organism evidence="1">
    <name type="scientific">Sesamum latifolium</name>
    <dbReference type="NCBI Taxonomy" id="2727402"/>
    <lineage>
        <taxon>Eukaryota</taxon>
        <taxon>Viridiplantae</taxon>
        <taxon>Streptophyta</taxon>
        <taxon>Embryophyta</taxon>
        <taxon>Tracheophyta</taxon>
        <taxon>Spermatophyta</taxon>
        <taxon>Magnoliopsida</taxon>
        <taxon>eudicotyledons</taxon>
        <taxon>Gunneridae</taxon>
        <taxon>Pentapetalae</taxon>
        <taxon>asterids</taxon>
        <taxon>lamiids</taxon>
        <taxon>Lamiales</taxon>
        <taxon>Pedaliaceae</taxon>
        <taxon>Sesamum</taxon>
    </lineage>
</organism>
<gene>
    <name evidence="1" type="ORF">Slati_1430500</name>
</gene>
<name>A0AAW2X729_9LAMI</name>
<reference evidence="1" key="2">
    <citation type="journal article" date="2024" name="Plant">
        <title>Genomic evolution and insights into agronomic trait innovations of Sesamum species.</title>
        <authorList>
            <person name="Miao H."/>
            <person name="Wang L."/>
            <person name="Qu L."/>
            <person name="Liu H."/>
            <person name="Sun Y."/>
            <person name="Le M."/>
            <person name="Wang Q."/>
            <person name="Wei S."/>
            <person name="Zheng Y."/>
            <person name="Lin W."/>
            <person name="Duan Y."/>
            <person name="Cao H."/>
            <person name="Xiong S."/>
            <person name="Wang X."/>
            <person name="Wei L."/>
            <person name="Li C."/>
            <person name="Ma Q."/>
            <person name="Ju M."/>
            <person name="Zhao R."/>
            <person name="Li G."/>
            <person name="Mu C."/>
            <person name="Tian Q."/>
            <person name="Mei H."/>
            <person name="Zhang T."/>
            <person name="Gao T."/>
            <person name="Zhang H."/>
        </authorList>
    </citation>
    <scope>NUCLEOTIDE SEQUENCE</scope>
    <source>
        <strain evidence="1">KEN1</strain>
    </source>
</reference>
<dbReference type="AlphaFoldDB" id="A0AAW2X729"/>
<dbReference type="EMBL" id="JACGWN010000005">
    <property type="protein sequence ID" value="KAL0448741.1"/>
    <property type="molecule type" value="Genomic_DNA"/>
</dbReference>
<dbReference type="PANTHER" id="PTHR48475:SF2">
    <property type="entry name" value="RIBONUCLEASE H"/>
    <property type="match status" value="1"/>
</dbReference>
<proteinExistence type="predicted"/>
<dbReference type="PANTHER" id="PTHR48475">
    <property type="entry name" value="RIBONUCLEASE H"/>
    <property type="match status" value="1"/>
</dbReference>
<comment type="caution">
    <text evidence="1">The sequence shown here is derived from an EMBL/GenBank/DDBJ whole genome shotgun (WGS) entry which is preliminary data.</text>
</comment>
<reference evidence="1" key="1">
    <citation type="submission" date="2020-06" db="EMBL/GenBank/DDBJ databases">
        <authorList>
            <person name="Li T."/>
            <person name="Hu X."/>
            <person name="Zhang T."/>
            <person name="Song X."/>
            <person name="Zhang H."/>
            <person name="Dai N."/>
            <person name="Sheng W."/>
            <person name="Hou X."/>
            <person name="Wei L."/>
        </authorList>
    </citation>
    <scope>NUCLEOTIDE SEQUENCE</scope>
    <source>
        <strain evidence="1">KEN1</strain>
        <tissue evidence="1">Leaf</tissue>
    </source>
</reference>